<dbReference type="Proteomes" id="UP000823633">
    <property type="component" value="Unassembled WGS sequence"/>
</dbReference>
<protein>
    <submittedName>
        <fullName evidence="2">GNAT family N-acetyltransferase</fullName>
    </submittedName>
</protein>
<dbReference type="SUPFAM" id="SSF55729">
    <property type="entry name" value="Acyl-CoA N-acyltransferases (Nat)"/>
    <property type="match status" value="1"/>
</dbReference>
<comment type="caution">
    <text evidence="2">The sequence shown here is derived from an EMBL/GenBank/DDBJ whole genome shotgun (WGS) entry which is preliminary data.</text>
</comment>
<evidence type="ECO:0000313" key="2">
    <source>
        <dbReference type="EMBL" id="MBO8442719.1"/>
    </source>
</evidence>
<dbReference type="Pfam" id="PF00583">
    <property type="entry name" value="Acetyltransf_1"/>
    <property type="match status" value="1"/>
</dbReference>
<dbReference type="InterPro" id="IPR000182">
    <property type="entry name" value="GNAT_dom"/>
</dbReference>
<dbReference type="EMBL" id="JADIMU010000019">
    <property type="protein sequence ID" value="MBO8442719.1"/>
    <property type="molecule type" value="Genomic_DNA"/>
</dbReference>
<dbReference type="Gene3D" id="3.40.630.30">
    <property type="match status" value="1"/>
</dbReference>
<dbReference type="CDD" id="cd04301">
    <property type="entry name" value="NAT_SF"/>
    <property type="match status" value="1"/>
</dbReference>
<dbReference type="GO" id="GO:0016747">
    <property type="term" value="F:acyltransferase activity, transferring groups other than amino-acyl groups"/>
    <property type="evidence" value="ECO:0007669"/>
    <property type="project" value="InterPro"/>
</dbReference>
<gene>
    <name evidence="2" type="ORF">IAC42_03035</name>
</gene>
<evidence type="ECO:0000259" key="1">
    <source>
        <dbReference type="PROSITE" id="PS51186"/>
    </source>
</evidence>
<sequence length="167" mass="18987">MDSLRRALAEDFPICWRAVEEGRAWQREQGFVQWSDSYPGEADVMDDLDWGIGHLLLIDGEVAAYVCLDPSPEPAYSTIAGCWHSDRPYIVVRRITFLRAYAGRGLARRLFAMVDRQCLAMGYDYIRLNTGKENGRMHSALAAAGYRLCGTVVYRGIERLAYDKIEK</sequence>
<dbReference type="PROSITE" id="PS51186">
    <property type="entry name" value="GNAT"/>
    <property type="match status" value="1"/>
</dbReference>
<organism evidence="2 3">
    <name type="scientific">Candidatus Aphodenecus pullistercoris</name>
    <dbReference type="NCBI Taxonomy" id="2840669"/>
    <lineage>
        <taxon>Bacteria</taxon>
        <taxon>Pseudomonadati</taxon>
        <taxon>Spirochaetota</taxon>
        <taxon>Spirochaetia</taxon>
        <taxon>Spirochaetales</taxon>
        <taxon>Candidatus Aphodenecus</taxon>
    </lineage>
</organism>
<dbReference type="AlphaFoldDB" id="A0A9D9ECJ2"/>
<dbReference type="InterPro" id="IPR016181">
    <property type="entry name" value="Acyl_CoA_acyltransferase"/>
</dbReference>
<reference evidence="2" key="1">
    <citation type="submission" date="2020-10" db="EMBL/GenBank/DDBJ databases">
        <authorList>
            <person name="Gilroy R."/>
        </authorList>
    </citation>
    <scope>NUCLEOTIDE SEQUENCE</scope>
    <source>
        <strain evidence="2">11167</strain>
    </source>
</reference>
<evidence type="ECO:0000313" key="3">
    <source>
        <dbReference type="Proteomes" id="UP000823633"/>
    </source>
</evidence>
<reference evidence="2" key="2">
    <citation type="journal article" date="2021" name="PeerJ">
        <title>Extensive microbial diversity within the chicken gut microbiome revealed by metagenomics and culture.</title>
        <authorList>
            <person name="Gilroy R."/>
            <person name="Ravi A."/>
            <person name="Getino M."/>
            <person name="Pursley I."/>
            <person name="Horton D.L."/>
            <person name="Alikhan N.F."/>
            <person name="Baker D."/>
            <person name="Gharbi K."/>
            <person name="Hall N."/>
            <person name="Watson M."/>
            <person name="Adriaenssens E.M."/>
            <person name="Foster-Nyarko E."/>
            <person name="Jarju S."/>
            <person name="Secka A."/>
            <person name="Antonio M."/>
            <person name="Oren A."/>
            <person name="Chaudhuri R.R."/>
            <person name="La Ragione R."/>
            <person name="Hildebrand F."/>
            <person name="Pallen M.J."/>
        </authorList>
    </citation>
    <scope>NUCLEOTIDE SEQUENCE</scope>
    <source>
        <strain evidence="2">11167</strain>
    </source>
</reference>
<accession>A0A9D9ECJ2</accession>
<name>A0A9D9ECJ2_9SPIR</name>
<proteinExistence type="predicted"/>
<feature type="domain" description="N-acetyltransferase" evidence="1">
    <location>
        <begin position="2"/>
        <end position="167"/>
    </location>
</feature>